<dbReference type="InterPro" id="IPR031161">
    <property type="entry name" value="Peptidase_M60_dom"/>
</dbReference>
<dbReference type="GO" id="GO:0090314">
    <property type="term" value="P:positive regulation of protein targeting to membrane"/>
    <property type="evidence" value="ECO:0007669"/>
    <property type="project" value="TreeGrafter"/>
</dbReference>
<dbReference type="InterPro" id="IPR051244">
    <property type="entry name" value="TCAF"/>
</dbReference>
<dbReference type="InterPro" id="IPR042279">
    <property type="entry name" value="Pep_M60_3"/>
</dbReference>
<dbReference type="AlphaFoldDB" id="H0WCL4"/>
<protein>
    <recommendedName>
        <fullName evidence="2">Peptidase M60 domain-containing protein</fullName>
    </recommendedName>
</protein>
<dbReference type="GO" id="GO:0044325">
    <property type="term" value="F:transmembrane transporter binding"/>
    <property type="evidence" value="ECO:0007669"/>
    <property type="project" value="TreeGrafter"/>
</dbReference>
<dbReference type="PANTHER" id="PTHR15730">
    <property type="entry name" value="EXPERIMENTAL AUTOIMMUNE PROSTATITIS ANTIGEN 2-RELATED"/>
    <property type="match status" value="1"/>
</dbReference>
<proteinExistence type="inferred from homology"/>
<dbReference type="PANTHER" id="PTHR15730:SF3">
    <property type="entry name" value="TRPM8 CHANNEL-ASSOCIATED FACTOR 3"/>
    <property type="match status" value="1"/>
</dbReference>
<reference evidence="3" key="2">
    <citation type="submission" date="2025-08" db="UniProtKB">
        <authorList>
            <consortium name="Ensembl"/>
        </authorList>
    </citation>
    <scope>IDENTIFICATION</scope>
    <source>
        <strain evidence="3">2N</strain>
    </source>
</reference>
<dbReference type="Gene3D" id="1.10.390.30">
    <property type="entry name" value="Peptidase M60, enhancin-like domain 3"/>
    <property type="match status" value="1"/>
</dbReference>
<reference evidence="4" key="1">
    <citation type="journal article" date="2011" name="Nature">
        <title>A high-resolution map of human evolutionary constraint using 29 mammals.</title>
        <authorList>
            <person name="Lindblad-Toh K."/>
            <person name="Garber M."/>
            <person name="Zuk O."/>
            <person name="Lin M.F."/>
            <person name="Parker B.J."/>
            <person name="Washietl S."/>
            <person name="Kheradpour P."/>
            <person name="Ernst J."/>
            <person name="Jordan G."/>
            <person name="Mauceli E."/>
            <person name="Ward L.D."/>
            <person name="Lowe C.B."/>
            <person name="Holloway A.K."/>
            <person name="Clamp M."/>
            <person name="Gnerre S."/>
            <person name="Alfoldi J."/>
            <person name="Beal K."/>
            <person name="Chang J."/>
            <person name="Clawson H."/>
            <person name="Cuff J."/>
            <person name="Di Palma F."/>
            <person name="Fitzgerald S."/>
            <person name="Flicek P."/>
            <person name="Guttman M."/>
            <person name="Hubisz M.J."/>
            <person name="Jaffe D.B."/>
            <person name="Jungreis I."/>
            <person name="Kent W.J."/>
            <person name="Kostka D."/>
            <person name="Lara M."/>
            <person name="Martins A.L."/>
            <person name="Massingham T."/>
            <person name="Moltke I."/>
            <person name="Raney B.J."/>
            <person name="Rasmussen M.D."/>
            <person name="Robinson J."/>
            <person name="Stark A."/>
            <person name="Vilella A.J."/>
            <person name="Wen J."/>
            <person name="Xie X."/>
            <person name="Zody M.C."/>
            <person name="Baldwin J."/>
            <person name="Bloom T."/>
            <person name="Chin C.W."/>
            <person name="Heiman D."/>
            <person name="Nicol R."/>
            <person name="Nusbaum C."/>
            <person name="Young S."/>
            <person name="Wilkinson J."/>
            <person name="Worley K.C."/>
            <person name="Kovar C.L."/>
            <person name="Muzny D.M."/>
            <person name="Gibbs R.A."/>
            <person name="Cree A."/>
            <person name="Dihn H.H."/>
            <person name="Fowler G."/>
            <person name="Jhangiani S."/>
            <person name="Joshi V."/>
            <person name="Lee S."/>
            <person name="Lewis L.R."/>
            <person name="Nazareth L.V."/>
            <person name="Okwuonu G."/>
            <person name="Santibanez J."/>
            <person name="Warren W.C."/>
            <person name="Mardis E.R."/>
            <person name="Weinstock G.M."/>
            <person name="Wilson R.K."/>
            <person name="Delehaunty K."/>
            <person name="Dooling D."/>
            <person name="Fronik C."/>
            <person name="Fulton L."/>
            <person name="Fulton B."/>
            <person name="Graves T."/>
            <person name="Minx P."/>
            <person name="Sodergren E."/>
            <person name="Birney E."/>
            <person name="Margulies E.H."/>
            <person name="Herrero J."/>
            <person name="Green E.D."/>
            <person name="Haussler D."/>
            <person name="Siepel A."/>
            <person name="Goldman N."/>
            <person name="Pollard K.S."/>
            <person name="Pedersen J.S."/>
            <person name="Lander E.S."/>
            <person name="Kellis M."/>
        </authorList>
    </citation>
    <scope>NUCLEOTIDE SEQUENCE [LARGE SCALE GENOMIC DNA]</scope>
    <source>
        <strain evidence="4">2N</strain>
    </source>
</reference>
<dbReference type="SMART" id="SM01276">
    <property type="entry name" value="M60-like"/>
    <property type="match status" value="1"/>
</dbReference>
<dbReference type="HOGENOM" id="CLU_011215_0_0_1"/>
<dbReference type="VEuPathDB" id="HostDB:ENSCPOG00000026165"/>
<dbReference type="Gene3D" id="3.40.390.80">
    <property type="entry name" value="Peptidase M60, enhancin-like domain 2"/>
    <property type="match status" value="1"/>
</dbReference>
<dbReference type="FunCoup" id="H0WCL4">
    <property type="interactions" value="6"/>
</dbReference>
<feature type="domain" description="Peptidase M60" evidence="2">
    <location>
        <begin position="532"/>
        <end position="831"/>
    </location>
</feature>
<gene>
    <name evidence="3" type="primary">LOC100725322</name>
</gene>
<dbReference type="Pfam" id="PF13402">
    <property type="entry name" value="Peptidase_M60"/>
    <property type="match status" value="1"/>
</dbReference>
<dbReference type="GeneTree" id="ENSGT00390000017365"/>
<dbReference type="Proteomes" id="UP000005447">
    <property type="component" value="Unassembled WGS sequence"/>
</dbReference>
<dbReference type="Pfam" id="PF17291">
    <property type="entry name" value="M60-like_N"/>
    <property type="match status" value="1"/>
</dbReference>
<accession>H0WCL4</accession>
<dbReference type="OMA" id="FNCFLAA"/>
<dbReference type="EMBL" id="AAKN02015407">
    <property type="status" value="NOT_ANNOTATED_CDS"/>
    <property type="molecule type" value="Genomic_DNA"/>
</dbReference>
<dbReference type="SUPFAM" id="SSF52317">
    <property type="entry name" value="Class I glutamine amidotransferase-like"/>
    <property type="match status" value="1"/>
</dbReference>
<dbReference type="InterPro" id="IPR035423">
    <property type="entry name" value="M60-like_N"/>
</dbReference>
<dbReference type="InterPro" id="IPR029062">
    <property type="entry name" value="Class_I_gatase-like"/>
</dbReference>
<evidence type="ECO:0000313" key="4">
    <source>
        <dbReference type="Proteomes" id="UP000005447"/>
    </source>
</evidence>
<comment type="similarity">
    <text evidence="1">Belongs to the TCAF family.</text>
</comment>
<reference evidence="3" key="3">
    <citation type="submission" date="2025-09" db="UniProtKB">
        <authorList>
            <consortium name="Ensembl"/>
        </authorList>
    </citation>
    <scope>IDENTIFICATION</scope>
    <source>
        <strain evidence="3">2N</strain>
    </source>
</reference>
<dbReference type="Ensembl" id="ENSCPOT00000023166.2">
    <property type="protein sequence ID" value="ENSCPOP00000020735.2"/>
    <property type="gene ID" value="ENSCPOG00000026165.2"/>
</dbReference>
<dbReference type="eggNOG" id="ENOG502QQUS">
    <property type="taxonomic scope" value="Eukaryota"/>
</dbReference>
<dbReference type="FunFam" id="3.40.390.80:FF:000001">
    <property type="entry name" value="TRPM8 channel-associated factor 1"/>
    <property type="match status" value="1"/>
</dbReference>
<dbReference type="InParanoid" id="H0WCL4"/>
<sequence>MAMTPSEAFQALMNGITSWDVPTDPIPSELLLIGKASFPVMVNDKGQVLIAASSYGQGRLVVVSHEDYLLHAGLAPFLANAVAWLRVSPEAPTRVHPSLEPLVNILKNAGVEAQTVAEPGEPRGAYCISAYHDTLTEKLIQFVKNGGGLLIGGQACQWASQHGCGKVLSSFPGNLVTSIAGVYFTDVSGDRAHFEVSTKVPDIPLHVRCGEDFSQDKQQLLKDLTTLDISGTAVPSRILVFGELAFPLGIDNSSNCFLAAARYGCGRVVVLGHEVYIMSKKMSPFIVNALHWLSEKKKGKIGLQNKFKVLGPMLSNNKLEWSVAQHFIRDLSVFCCQELNSKNVKEIEEFVAEGGGLMMGTQLWWHSYMHPGFNCMRHPSNQCLENFGLAILDDTANQGCFPVSKPGMNNYHFLRALSQFEAMLYEKGKNLEKKCIDNLIRDCKYMFQIQHKNIPIYESMKNHVIKMVKWKGLPVINKKKSVKNGSPEAVLISMACSLVKAGNDSNLFISDPSFLSPTELPITVEINKGHCSSRVSTGLYLCAGQIAEVSLPETALVAKLKILIGCQTDNISHHANYLRPPMVTHEFLLDQAKKHISWLWGGLLYILVPSSYKLGTVPVTIKGAVAAPYFKLGKTSQEDWKKLTEKNEVPWGELATDNIILTAPTPDLLQVKDPASLLQLWDEIMKAVAHLAAKPFPFHRPERIVLDVQISAGILHSGYPIMSIMEEAPNILNEKKIRAGGLWGALHELGHNQQAGGWNFPPHTTEATCNLWSVYVNETVLGVPMSHAHSALTPERRKQRIEHYLQKGAPLKIWNVWTALETYLQLKEGFGWKPFTQIFAEYQKLSGIPKNNAGKMNLWVEKFSQIVKKNLAPFFQAWGWPVSKEVSNKLASLPEWEENPMKSYTSGVIVCDEG</sequence>
<organism evidence="3 4">
    <name type="scientific">Cavia porcellus</name>
    <name type="common">Guinea pig</name>
    <dbReference type="NCBI Taxonomy" id="10141"/>
    <lineage>
        <taxon>Eukaryota</taxon>
        <taxon>Metazoa</taxon>
        <taxon>Chordata</taxon>
        <taxon>Craniata</taxon>
        <taxon>Vertebrata</taxon>
        <taxon>Euteleostomi</taxon>
        <taxon>Mammalia</taxon>
        <taxon>Eutheria</taxon>
        <taxon>Euarchontoglires</taxon>
        <taxon>Glires</taxon>
        <taxon>Rodentia</taxon>
        <taxon>Hystricomorpha</taxon>
        <taxon>Caviidae</taxon>
        <taxon>Cavia</taxon>
    </lineage>
</organism>
<dbReference type="FunFam" id="1.10.390.30:FF:000001">
    <property type="entry name" value="TRPM8 channel-associated factor 1"/>
    <property type="match status" value="1"/>
</dbReference>
<dbReference type="PROSITE" id="PS51723">
    <property type="entry name" value="PEPTIDASE_M60"/>
    <property type="match status" value="1"/>
</dbReference>
<evidence type="ECO:0000313" key="3">
    <source>
        <dbReference type="Ensembl" id="ENSCPOP00000020735.2"/>
    </source>
</evidence>
<evidence type="ECO:0000259" key="2">
    <source>
        <dbReference type="PROSITE" id="PS51723"/>
    </source>
</evidence>
<name>H0WCL4_CAVPO</name>
<evidence type="ECO:0000256" key="1">
    <source>
        <dbReference type="ARBA" id="ARBA00009770"/>
    </source>
</evidence>
<dbReference type="GO" id="GO:0005886">
    <property type="term" value="C:plasma membrane"/>
    <property type="evidence" value="ECO:0007669"/>
    <property type="project" value="TreeGrafter"/>
</dbReference>
<keyword evidence="4" id="KW-1185">Reference proteome</keyword>